<evidence type="ECO:0000313" key="2">
    <source>
        <dbReference type="EMBL" id="TNN30524.1"/>
    </source>
</evidence>
<keyword evidence="3" id="KW-1185">Reference proteome</keyword>
<proteinExistence type="predicted"/>
<dbReference type="Proteomes" id="UP000314294">
    <property type="component" value="Unassembled WGS sequence"/>
</dbReference>
<accession>A0A4Z2EQ86</accession>
<dbReference type="EMBL" id="SRLO01004399">
    <property type="protein sequence ID" value="TNN30524.1"/>
    <property type="molecule type" value="Genomic_DNA"/>
</dbReference>
<organism evidence="2 3">
    <name type="scientific">Liparis tanakae</name>
    <name type="common">Tanaka's snailfish</name>
    <dbReference type="NCBI Taxonomy" id="230148"/>
    <lineage>
        <taxon>Eukaryota</taxon>
        <taxon>Metazoa</taxon>
        <taxon>Chordata</taxon>
        <taxon>Craniata</taxon>
        <taxon>Vertebrata</taxon>
        <taxon>Euteleostomi</taxon>
        <taxon>Actinopterygii</taxon>
        <taxon>Neopterygii</taxon>
        <taxon>Teleostei</taxon>
        <taxon>Neoteleostei</taxon>
        <taxon>Acanthomorphata</taxon>
        <taxon>Eupercaria</taxon>
        <taxon>Perciformes</taxon>
        <taxon>Cottioidei</taxon>
        <taxon>Cottales</taxon>
        <taxon>Liparidae</taxon>
        <taxon>Liparis</taxon>
    </lineage>
</organism>
<comment type="caution">
    <text evidence="2">The sequence shown here is derived from an EMBL/GenBank/DDBJ whole genome shotgun (WGS) entry which is preliminary data.</text>
</comment>
<gene>
    <name evidence="2" type="ORF">EYF80_059324</name>
</gene>
<evidence type="ECO:0000313" key="3">
    <source>
        <dbReference type="Proteomes" id="UP000314294"/>
    </source>
</evidence>
<dbReference type="AlphaFoldDB" id="A0A4Z2EQ86"/>
<name>A0A4Z2EQ86_9TELE</name>
<feature type="region of interest" description="Disordered" evidence="1">
    <location>
        <begin position="25"/>
        <end position="44"/>
    </location>
</feature>
<sequence>MEKERKMRGKAVVAVPRIWTRHGCQQMERGDGGSSRETGEMDEDGSVLMKAVQCEEHSQAVITATHLHAPAPDRLLTDVTSNCRHAARIQFFA</sequence>
<protein>
    <submittedName>
        <fullName evidence="2">Uncharacterized protein</fullName>
    </submittedName>
</protein>
<reference evidence="2 3" key="1">
    <citation type="submission" date="2019-03" db="EMBL/GenBank/DDBJ databases">
        <title>First draft genome of Liparis tanakae, snailfish: a comprehensive survey of snailfish specific genes.</title>
        <authorList>
            <person name="Kim W."/>
            <person name="Song I."/>
            <person name="Jeong J.-H."/>
            <person name="Kim D."/>
            <person name="Kim S."/>
            <person name="Ryu S."/>
            <person name="Song J.Y."/>
            <person name="Lee S.K."/>
        </authorList>
    </citation>
    <scope>NUCLEOTIDE SEQUENCE [LARGE SCALE GENOMIC DNA]</scope>
    <source>
        <tissue evidence="2">Muscle</tissue>
    </source>
</reference>
<evidence type="ECO:0000256" key="1">
    <source>
        <dbReference type="SAM" id="MobiDB-lite"/>
    </source>
</evidence>